<dbReference type="GO" id="GO:0032447">
    <property type="term" value="P:protein urmylation"/>
    <property type="evidence" value="ECO:0007669"/>
    <property type="project" value="EnsemblFungi"/>
</dbReference>
<dbReference type="SUPFAM" id="SSF50978">
    <property type="entry name" value="WD40 repeat-like"/>
    <property type="match status" value="2"/>
</dbReference>
<name>A0A1E4SHN4_9ASCO</name>
<protein>
    <recommendedName>
        <fullName evidence="5">Elongator complex protein 2</fullName>
    </recommendedName>
</protein>
<dbReference type="PANTHER" id="PTHR44111:SF1">
    <property type="entry name" value="ELONGATOR COMPLEX PROTEIN 2"/>
    <property type="match status" value="1"/>
</dbReference>
<dbReference type="GO" id="GO:0005737">
    <property type="term" value="C:cytoplasm"/>
    <property type="evidence" value="ECO:0007669"/>
    <property type="project" value="UniProtKB-SubCell"/>
</dbReference>
<keyword evidence="7 11" id="KW-0853">WD repeat</keyword>
<accession>A0A1E4SHN4</accession>
<dbReference type="InterPro" id="IPR037289">
    <property type="entry name" value="Elp2"/>
</dbReference>
<dbReference type="GO" id="GO:0002098">
    <property type="term" value="P:tRNA wobble uridine modification"/>
    <property type="evidence" value="ECO:0007669"/>
    <property type="project" value="EnsemblFungi"/>
</dbReference>
<keyword evidence="6" id="KW-0963">Cytoplasm</keyword>
<evidence type="ECO:0000313" key="13">
    <source>
        <dbReference type="Proteomes" id="UP000094285"/>
    </source>
</evidence>
<dbReference type="GO" id="GO:0005634">
    <property type="term" value="C:nucleus"/>
    <property type="evidence" value="ECO:0007669"/>
    <property type="project" value="UniProtKB-SubCell"/>
</dbReference>
<dbReference type="InterPro" id="IPR015943">
    <property type="entry name" value="WD40/YVTN_repeat-like_dom_sf"/>
</dbReference>
<evidence type="ECO:0000256" key="1">
    <source>
        <dbReference type="ARBA" id="ARBA00004123"/>
    </source>
</evidence>
<reference evidence="13" key="1">
    <citation type="submission" date="2016-05" db="EMBL/GenBank/DDBJ databases">
        <title>Comparative genomics of biotechnologically important yeasts.</title>
        <authorList>
            <consortium name="DOE Joint Genome Institute"/>
            <person name="Riley R."/>
            <person name="Haridas S."/>
            <person name="Wolfe K.H."/>
            <person name="Lopes M.R."/>
            <person name="Hittinger C.T."/>
            <person name="Goker M."/>
            <person name="Salamov A."/>
            <person name="Wisecaver J."/>
            <person name="Long T.M."/>
            <person name="Aerts A.L."/>
            <person name="Barry K."/>
            <person name="Choi C."/>
            <person name="Clum A."/>
            <person name="Coughlan A.Y."/>
            <person name="Deshpande S."/>
            <person name="Douglass A.P."/>
            <person name="Hanson S.J."/>
            <person name="Klenk H.-P."/>
            <person name="Labutti K."/>
            <person name="Lapidus A."/>
            <person name="Lindquist E."/>
            <person name="Lipzen A."/>
            <person name="Meier-Kolthoff J.P."/>
            <person name="Ohm R.A."/>
            <person name="Otillar R.P."/>
            <person name="Pangilinan J."/>
            <person name="Peng Y."/>
            <person name="Rokas A."/>
            <person name="Rosa C.A."/>
            <person name="Scheuner C."/>
            <person name="Sibirny A.A."/>
            <person name="Slot J.C."/>
            <person name="Stielow J.B."/>
            <person name="Sun H."/>
            <person name="Kurtzman C.P."/>
            <person name="Blackwell M."/>
            <person name="Grigoriev I.V."/>
            <person name="Jeffries T.W."/>
        </authorList>
    </citation>
    <scope>NUCLEOTIDE SEQUENCE [LARGE SCALE GENOMIC DNA]</scope>
    <source>
        <strain evidence="13">NRRL Y-17324</strain>
    </source>
</reference>
<dbReference type="GO" id="GO:0006357">
    <property type="term" value="P:regulation of transcription by RNA polymerase II"/>
    <property type="evidence" value="ECO:0007669"/>
    <property type="project" value="EnsemblFungi"/>
</dbReference>
<evidence type="ECO:0000256" key="4">
    <source>
        <dbReference type="ARBA" id="ARBA00005881"/>
    </source>
</evidence>
<dbReference type="PANTHER" id="PTHR44111">
    <property type="entry name" value="ELONGATOR COMPLEX PROTEIN 2"/>
    <property type="match status" value="1"/>
</dbReference>
<dbReference type="PROSITE" id="PS50294">
    <property type="entry name" value="WD_REPEATS_REGION"/>
    <property type="match status" value="4"/>
</dbReference>
<feature type="repeat" description="WD" evidence="11">
    <location>
        <begin position="596"/>
        <end position="637"/>
    </location>
</feature>
<dbReference type="PROSITE" id="PS00678">
    <property type="entry name" value="WD_REPEATS_1"/>
    <property type="match status" value="1"/>
</dbReference>
<evidence type="ECO:0000256" key="10">
    <source>
        <dbReference type="ARBA" id="ARBA00023242"/>
    </source>
</evidence>
<dbReference type="STRING" id="984487.A0A1E4SHN4"/>
<feature type="repeat" description="WD" evidence="11">
    <location>
        <begin position="191"/>
        <end position="236"/>
    </location>
</feature>
<dbReference type="PROSITE" id="PS50082">
    <property type="entry name" value="WD_REPEATS_2"/>
    <property type="match status" value="6"/>
</dbReference>
<evidence type="ECO:0000256" key="9">
    <source>
        <dbReference type="ARBA" id="ARBA00022737"/>
    </source>
</evidence>
<gene>
    <name evidence="12" type="ORF">CANTADRAFT_90093</name>
</gene>
<organism evidence="12 13">
    <name type="scientific">Suhomyces tanzawaensis NRRL Y-17324</name>
    <dbReference type="NCBI Taxonomy" id="984487"/>
    <lineage>
        <taxon>Eukaryota</taxon>
        <taxon>Fungi</taxon>
        <taxon>Dikarya</taxon>
        <taxon>Ascomycota</taxon>
        <taxon>Saccharomycotina</taxon>
        <taxon>Pichiomycetes</taxon>
        <taxon>Debaryomycetaceae</taxon>
        <taxon>Suhomyces</taxon>
    </lineage>
</organism>
<feature type="repeat" description="WD" evidence="11">
    <location>
        <begin position="269"/>
        <end position="304"/>
    </location>
</feature>
<comment type="subcellular location">
    <subcellularLocation>
        <location evidence="2">Cytoplasm</location>
    </subcellularLocation>
    <subcellularLocation>
        <location evidence="1">Nucleus</location>
    </subcellularLocation>
</comment>
<keyword evidence="13" id="KW-1185">Reference proteome</keyword>
<sequence>MPSVSQDAVFIGANRQNFVSDYLAQHKTVAYGAGTTIALWEPLSTTGVYHTLKQHTREVTAVKFIPNTDFLVTGGEDAVLCVWRRTGSSYSLVQATEHHQKSITCIAVCDGMFVTGGADGTVKTWALKDDQFEAVGLAEIALGLFPLSLALQRVDHHNYIVAIGGVTSSIYIYCLNWPDVDHVSVVQSAVLKGHEDWVKCLSFVTDVPHKSYILASGSQDRYIRLWRLNLNDYIDDSDEDERKLILLSNKQYKFAVGTGRGAFSFEALIMGHDDWVTGLQWNPSNKLQLLSTSADTALMIWEMDQESGIWCCVNRLGEMSIKGASTATGASGGFWSCLWLIEDSRHYILANGKTGSFRVYKSDDDAKTFESFLGISGPTREVTDIVWSQNGKYVLSTSLDQTSRLYAPWKADQTWHEFARPQIHGYNMICLDNINATKFVSGGDEKVLRVFEITHSITKLLDKLCDIQIVAREDVDQLPESAALPVLGLSNKAANEQLEAGEAAQQQQDAEENYVPTNDKDDIIEALSSPPLEDHLQRYTLFPEIEKLYGHGYEITCCATSPTGLIASACKSNSSKHAVIRVFDSANDFQQLPQVLEGHNLTITSLEFSRDGKYLLAVSRDRQFSLWSVNDKTFELVQLNTKAHARIIWDCSWAPAQLGHVFVTGSRDKLIKLWRVNQDSVDLVASTKLADPVTSISCLNSPVSGKLVVAVGTEAGDINLFSADLETSELQLVLEVSKEITPAGKVSKLAFSNEIGDKLLLGVASADTSVRVYSIAL</sequence>
<dbReference type="InterPro" id="IPR001680">
    <property type="entry name" value="WD40_rpt"/>
</dbReference>
<dbReference type="OrthoDB" id="27911at2759"/>
<evidence type="ECO:0000256" key="5">
    <source>
        <dbReference type="ARBA" id="ARBA00020267"/>
    </source>
</evidence>
<dbReference type="EMBL" id="KV453912">
    <property type="protein sequence ID" value="ODV78980.1"/>
    <property type="molecule type" value="Genomic_DNA"/>
</dbReference>
<dbReference type="InterPro" id="IPR036322">
    <property type="entry name" value="WD40_repeat_dom_sf"/>
</dbReference>
<dbReference type="Pfam" id="PF00400">
    <property type="entry name" value="WD40"/>
    <property type="match status" value="7"/>
</dbReference>
<dbReference type="Proteomes" id="UP000094285">
    <property type="component" value="Unassembled WGS sequence"/>
</dbReference>
<keyword evidence="8" id="KW-0819">tRNA processing</keyword>
<dbReference type="FunFam" id="2.130.10.10:FF:000400">
    <property type="entry name" value="Elongator acetyltransferase complex subunit 2"/>
    <property type="match status" value="1"/>
</dbReference>
<dbReference type="AlphaFoldDB" id="A0A1E4SHN4"/>
<dbReference type="SMART" id="SM00320">
    <property type="entry name" value="WD40"/>
    <property type="match status" value="10"/>
</dbReference>
<evidence type="ECO:0000256" key="8">
    <source>
        <dbReference type="ARBA" id="ARBA00022694"/>
    </source>
</evidence>
<dbReference type="Gene3D" id="2.130.10.10">
    <property type="entry name" value="YVTN repeat-like/Quinoprotein amine dehydrogenase"/>
    <property type="match status" value="4"/>
</dbReference>
<dbReference type="GeneID" id="30985788"/>
<comment type="similarity">
    <text evidence="4">Belongs to the WD repeat ELP2 family.</text>
</comment>
<proteinExistence type="inferred from homology"/>
<feature type="repeat" description="WD" evidence="11">
    <location>
        <begin position="96"/>
        <end position="135"/>
    </location>
</feature>
<keyword evidence="9" id="KW-0677">Repeat</keyword>
<feature type="repeat" description="WD" evidence="11">
    <location>
        <begin position="52"/>
        <end position="83"/>
    </location>
</feature>
<dbReference type="InterPro" id="IPR019775">
    <property type="entry name" value="WD40_repeat_CS"/>
</dbReference>
<feature type="repeat" description="WD" evidence="11">
    <location>
        <begin position="641"/>
        <end position="684"/>
    </location>
</feature>
<dbReference type="RefSeq" id="XP_020064102.1">
    <property type="nucleotide sequence ID" value="XM_020211652.1"/>
</dbReference>
<evidence type="ECO:0000256" key="3">
    <source>
        <dbReference type="ARBA" id="ARBA00005043"/>
    </source>
</evidence>
<dbReference type="UniPathway" id="UPA00988"/>
<keyword evidence="10" id="KW-0539">Nucleus</keyword>
<evidence type="ECO:0000256" key="2">
    <source>
        <dbReference type="ARBA" id="ARBA00004496"/>
    </source>
</evidence>
<comment type="pathway">
    <text evidence="3">tRNA modification; 5-methoxycarbonylmethyl-2-thiouridine-tRNA biosynthesis.</text>
</comment>
<evidence type="ECO:0000313" key="12">
    <source>
        <dbReference type="EMBL" id="ODV78980.1"/>
    </source>
</evidence>
<evidence type="ECO:0000256" key="7">
    <source>
        <dbReference type="ARBA" id="ARBA00022574"/>
    </source>
</evidence>
<dbReference type="GO" id="GO:0033588">
    <property type="term" value="C:elongator holoenzyme complex"/>
    <property type="evidence" value="ECO:0007669"/>
    <property type="project" value="EnsemblFungi"/>
</dbReference>
<evidence type="ECO:0000256" key="11">
    <source>
        <dbReference type="PROSITE-ProRule" id="PRU00221"/>
    </source>
</evidence>
<dbReference type="GO" id="GO:0008017">
    <property type="term" value="F:microtubule binding"/>
    <property type="evidence" value="ECO:0007669"/>
    <property type="project" value="EnsemblFungi"/>
</dbReference>
<evidence type="ECO:0000256" key="6">
    <source>
        <dbReference type="ARBA" id="ARBA00022490"/>
    </source>
</evidence>